<evidence type="ECO:0000313" key="1">
    <source>
        <dbReference type="EMBL" id="TMS32523.1"/>
    </source>
</evidence>
<proteinExistence type="predicted"/>
<protein>
    <submittedName>
        <fullName evidence="1">Uncharacterized protein</fullName>
    </submittedName>
</protein>
<reference evidence="1 2" key="1">
    <citation type="journal article" date="2015" name="Genome Biol.">
        <title>Comparative genomics of Steinernema reveals deeply conserved gene regulatory networks.</title>
        <authorList>
            <person name="Dillman A.R."/>
            <person name="Macchietto M."/>
            <person name="Porter C.F."/>
            <person name="Rogers A."/>
            <person name="Williams B."/>
            <person name="Antoshechkin I."/>
            <person name="Lee M.M."/>
            <person name="Goodwin Z."/>
            <person name="Lu X."/>
            <person name="Lewis E.E."/>
            <person name="Goodrich-Blair H."/>
            <person name="Stock S.P."/>
            <person name="Adams B.J."/>
            <person name="Sternberg P.W."/>
            <person name="Mortazavi A."/>
        </authorList>
    </citation>
    <scope>NUCLEOTIDE SEQUENCE [LARGE SCALE GENOMIC DNA]</scope>
    <source>
        <strain evidence="1 2">ALL</strain>
    </source>
</reference>
<sequence length="80" mass="9291">MSHHSMNPSAGYGSHDHFAGLDPSKWRFWTEIRVALNPPEIPSDRSSPRLQCEYRAECRWSGIRAEKVTSWRRCGRMSET</sequence>
<keyword evidence="2" id="KW-1185">Reference proteome</keyword>
<dbReference type="Proteomes" id="UP000298663">
    <property type="component" value="Chromosome X"/>
</dbReference>
<reference evidence="1 2" key="2">
    <citation type="journal article" date="2019" name="G3 (Bethesda)">
        <title>Hybrid Assembly of the Genome of the Entomopathogenic Nematode Steinernema carpocapsae Identifies the X-Chromosome.</title>
        <authorList>
            <person name="Serra L."/>
            <person name="Macchietto M."/>
            <person name="Macias-Munoz A."/>
            <person name="McGill C.J."/>
            <person name="Rodriguez I.M."/>
            <person name="Rodriguez B."/>
            <person name="Murad R."/>
            <person name="Mortazavi A."/>
        </authorList>
    </citation>
    <scope>NUCLEOTIDE SEQUENCE [LARGE SCALE GENOMIC DNA]</scope>
    <source>
        <strain evidence="1 2">ALL</strain>
    </source>
</reference>
<comment type="caution">
    <text evidence="1">The sequence shown here is derived from an EMBL/GenBank/DDBJ whole genome shotgun (WGS) entry which is preliminary data.</text>
</comment>
<dbReference type="EMBL" id="AZBU02000001">
    <property type="protein sequence ID" value="TMS32523.1"/>
    <property type="molecule type" value="Genomic_DNA"/>
</dbReference>
<name>A0A4V6I6X4_STECR</name>
<dbReference type="AlphaFoldDB" id="A0A4V6I6X4"/>
<accession>A0A4V6I6X4</accession>
<dbReference type="EMBL" id="CM016762">
    <property type="protein sequence ID" value="TMS32523.1"/>
    <property type="molecule type" value="Genomic_DNA"/>
</dbReference>
<organism evidence="1 2">
    <name type="scientific">Steinernema carpocapsae</name>
    <name type="common">Entomopathogenic nematode</name>
    <dbReference type="NCBI Taxonomy" id="34508"/>
    <lineage>
        <taxon>Eukaryota</taxon>
        <taxon>Metazoa</taxon>
        <taxon>Ecdysozoa</taxon>
        <taxon>Nematoda</taxon>
        <taxon>Chromadorea</taxon>
        <taxon>Rhabditida</taxon>
        <taxon>Tylenchina</taxon>
        <taxon>Panagrolaimomorpha</taxon>
        <taxon>Strongyloidoidea</taxon>
        <taxon>Steinernematidae</taxon>
        <taxon>Steinernema</taxon>
    </lineage>
</organism>
<gene>
    <name evidence="1" type="ORF">L596_000351</name>
</gene>
<evidence type="ECO:0000313" key="2">
    <source>
        <dbReference type="Proteomes" id="UP000298663"/>
    </source>
</evidence>